<evidence type="ECO:0000256" key="1">
    <source>
        <dbReference type="SAM" id="MobiDB-lite"/>
    </source>
</evidence>
<name>A0A7W9CWV5_9HYPH</name>
<keyword evidence="3" id="KW-1185">Reference proteome</keyword>
<organism evidence="2 3">
    <name type="scientific">Rhizobium lentis</name>
    <dbReference type="NCBI Taxonomy" id="1138194"/>
    <lineage>
        <taxon>Bacteria</taxon>
        <taxon>Pseudomonadati</taxon>
        <taxon>Pseudomonadota</taxon>
        <taxon>Alphaproteobacteria</taxon>
        <taxon>Hyphomicrobiales</taxon>
        <taxon>Rhizobiaceae</taxon>
        <taxon>Rhizobium/Agrobacterium group</taxon>
        <taxon>Rhizobium</taxon>
    </lineage>
</organism>
<feature type="compositionally biased region" description="Polar residues" evidence="1">
    <location>
        <begin position="159"/>
        <end position="169"/>
    </location>
</feature>
<dbReference type="AlphaFoldDB" id="A0A7W9CWV5"/>
<reference evidence="2 3" key="1">
    <citation type="submission" date="2020-08" db="EMBL/GenBank/DDBJ databases">
        <title>Genomic Encyclopedia of Type Strains, Phase IV (KMG-V): Genome sequencing to study the core and pangenomes of soil and plant-associated prokaryotes.</title>
        <authorList>
            <person name="Whitman W."/>
        </authorList>
    </citation>
    <scope>NUCLEOTIDE SEQUENCE [LARGE SCALE GENOMIC DNA]</scope>
    <source>
        <strain evidence="2 3">SEMIA 4034</strain>
    </source>
</reference>
<protein>
    <submittedName>
        <fullName evidence="2">Uncharacterized protein</fullName>
    </submittedName>
</protein>
<feature type="region of interest" description="Disordered" evidence="1">
    <location>
        <begin position="1"/>
        <end position="30"/>
    </location>
</feature>
<comment type="caution">
    <text evidence="2">The sequence shown here is derived from an EMBL/GenBank/DDBJ whole genome shotgun (WGS) entry which is preliminary data.</text>
</comment>
<gene>
    <name evidence="2" type="ORF">GGI59_004520</name>
</gene>
<feature type="region of interest" description="Disordered" evidence="1">
    <location>
        <begin position="145"/>
        <end position="169"/>
    </location>
</feature>
<evidence type="ECO:0000313" key="2">
    <source>
        <dbReference type="EMBL" id="MBB5562830.1"/>
    </source>
</evidence>
<accession>A0A7W9CWV5</accession>
<evidence type="ECO:0000313" key="3">
    <source>
        <dbReference type="Proteomes" id="UP000528824"/>
    </source>
</evidence>
<proteinExistence type="predicted"/>
<dbReference type="EMBL" id="JACHBC010000010">
    <property type="protein sequence ID" value="MBB5562830.1"/>
    <property type="molecule type" value="Genomic_DNA"/>
</dbReference>
<sequence>MDGAEVLPGPTSRAGRDQPSATEQAASPVRLAAKPTTLAVIPGLDPGIHNQARDFYFSAVGRLRRSPSRMDPRVKPWDDGGEVVPVWRRKGGARMAEGGGAWIAHERWCRVARKVEPDWRRQRWCQVDGGRWCSLDGGEKVRMDGAEVLPGPTSRAGRDQSSAEPQTASPVRLAAKPTTLSVIPGLDPGIHNQALGFHFSAWDAFAVHPVPAAWIPGSSPGMTEERWCPYDGGEVGPYGKGEVVPG</sequence>
<dbReference type="Proteomes" id="UP000528824">
    <property type="component" value="Unassembled WGS sequence"/>
</dbReference>